<evidence type="ECO:0000313" key="14">
    <source>
        <dbReference type="Proteomes" id="UP001170624"/>
    </source>
</evidence>
<dbReference type="CDD" id="cd19535">
    <property type="entry name" value="Cyc_NRPS"/>
    <property type="match status" value="2"/>
</dbReference>
<protein>
    <submittedName>
        <fullName evidence="13">Amino acid adenylation domain-containing protein</fullName>
    </submittedName>
</protein>
<dbReference type="Pfam" id="PF23024">
    <property type="entry name" value="AMP-dom_DIP2-like"/>
    <property type="match status" value="1"/>
</dbReference>
<dbReference type="InterPro" id="IPR016039">
    <property type="entry name" value="Thiolase-like"/>
</dbReference>
<dbReference type="InterPro" id="IPR020806">
    <property type="entry name" value="PKS_PP-bd"/>
</dbReference>
<dbReference type="InterPro" id="IPR029063">
    <property type="entry name" value="SAM-dependent_MTases_sf"/>
</dbReference>
<evidence type="ECO:0000256" key="5">
    <source>
        <dbReference type="ARBA" id="ARBA00022450"/>
    </source>
</evidence>
<dbReference type="Gene3D" id="3.30.559.10">
    <property type="entry name" value="Chloramphenicol acetyltransferase-like domain"/>
    <property type="match status" value="2"/>
</dbReference>
<dbReference type="PROSITE" id="PS52004">
    <property type="entry name" value="KS3_2"/>
    <property type="match status" value="1"/>
</dbReference>
<evidence type="ECO:0000259" key="11">
    <source>
        <dbReference type="PROSITE" id="PS50075"/>
    </source>
</evidence>
<evidence type="ECO:0000256" key="9">
    <source>
        <dbReference type="ARBA" id="ARBA00022832"/>
    </source>
</evidence>
<evidence type="ECO:0000259" key="12">
    <source>
        <dbReference type="PROSITE" id="PS52004"/>
    </source>
</evidence>
<dbReference type="InterPro" id="IPR057737">
    <property type="entry name" value="Condensation_MtbB-like"/>
</dbReference>
<feature type="domain" description="Ketosynthase family 3 (KS3)" evidence="12">
    <location>
        <begin position="660"/>
        <end position="1066"/>
    </location>
</feature>
<dbReference type="InterPro" id="IPR045851">
    <property type="entry name" value="AMP-bd_C_sf"/>
</dbReference>
<keyword evidence="10" id="KW-0443">Lipid metabolism</keyword>
<feature type="domain" description="Carrier" evidence="11">
    <location>
        <begin position="1222"/>
        <end position="1298"/>
    </location>
</feature>
<dbReference type="FunFam" id="3.30.559.10:FF:000023">
    <property type="entry name" value="Non-ribosomal peptide synthetase"/>
    <property type="match status" value="1"/>
</dbReference>
<dbReference type="Pfam" id="PF00501">
    <property type="entry name" value="AMP-binding"/>
    <property type="match status" value="3"/>
</dbReference>
<dbReference type="GO" id="GO:0031177">
    <property type="term" value="F:phosphopantetheine binding"/>
    <property type="evidence" value="ECO:0007669"/>
    <property type="project" value="InterPro"/>
</dbReference>
<dbReference type="Pfam" id="PF00109">
    <property type="entry name" value="ketoacyl-synt"/>
    <property type="match status" value="1"/>
</dbReference>
<organism evidence="13 14">
    <name type="scientific">Photobacterium sanguinicancri</name>
    <dbReference type="NCBI Taxonomy" id="875932"/>
    <lineage>
        <taxon>Bacteria</taxon>
        <taxon>Pseudomonadati</taxon>
        <taxon>Pseudomonadota</taxon>
        <taxon>Gammaproteobacteria</taxon>
        <taxon>Vibrionales</taxon>
        <taxon>Vibrionaceae</taxon>
        <taxon>Photobacterium</taxon>
    </lineage>
</organism>
<dbReference type="InterPro" id="IPR009081">
    <property type="entry name" value="PP-bd_ACP"/>
</dbReference>
<dbReference type="NCBIfam" id="NF003417">
    <property type="entry name" value="PRK04813.1"/>
    <property type="match status" value="4"/>
</dbReference>
<dbReference type="InterPro" id="IPR040097">
    <property type="entry name" value="FAAL/FAAC"/>
</dbReference>
<dbReference type="RefSeq" id="WP_303501148.1">
    <property type="nucleotide sequence ID" value="NZ_JAUOPU010000030.1"/>
</dbReference>
<dbReference type="Gene3D" id="3.30.300.30">
    <property type="match status" value="4"/>
</dbReference>
<comment type="caution">
    <text evidence="13">The sequence shown here is derived from an EMBL/GenBank/DDBJ whole genome shotgun (WGS) entry which is preliminary data.</text>
</comment>
<dbReference type="PROSITE" id="PS00012">
    <property type="entry name" value="PHOSPHOPANTETHEINE"/>
    <property type="match status" value="1"/>
</dbReference>
<gene>
    <name evidence="13" type="ORF">Q4568_19630</name>
</gene>
<dbReference type="Gene3D" id="3.30.70.3290">
    <property type="match status" value="1"/>
</dbReference>
<comment type="similarity">
    <text evidence="4">Belongs to the ATP-dependent AMP-binding enzyme family.</text>
</comment>
<dbReference type="SUPFAM" id="SSF56801">
    <property type="entry name" value="Acetyl-CoA synthetase-like"/>
    <property type="match status" value="3"/>
</dbReference>
<dbReference type="InterPro" id="IPR014030">
    <property type="entry name" value="Ketoacyl_synth_N"/>
</dbReference>
<dbReference type="Proteomes" id="UP001170624">
    <property type="component" value="Unassembled WGS sequence"/>
</dbReference>
<dbReference type="Pfam" id="PF00668">
    <property type="entry name" value="Condensation"/>
    <property type="match status" value="2"/>
</dbReference>
<dbReference type="Gene3D" id="3.40.47.10">
    <property type="match status" value="1"/>
</dbReference>
<evidence type="ECO:0000313" key="13">
    <source>
        <dbReference type="EMBL" id="MDO6544752.1"/>
    </source>
</evidence>
<dbReference type="Gene3D" id="3.40.50.12780">
    <property type="entry name" value="N-terminal domain of ligase-like"/>
    <property type="match status" value="3"/>
</dbReference>
<dbReference type="GO" id="GO:0071766">
    <property type="term" value="P:Actinobacterium-type cell wall biogenesis"/>
    <property type="evidence" value="ECO:0007669"/>
    <property type="project" value="UniProtKB-ARBA"/>
</dbReference>
<dbReference type="Gene3D" id="3.40.50.150">
    <property type="entry name" value="Vaccinia Virus protein VP39"/>
    <property type="match status" value="1"/>
</dbReference>
<dbReference type="Pfam" id="PF02801">
    <property type="entry name" value="Ketoacyl-synt_C"/>
    <property type="match status" value="1"/>
</dbReference>
<dbReference type="Pfam" id="PF00550">
    <property type="entry name" value="PP-binding"/>
    <property type="match status" value="4"/>
</dbReference>
<dbReference type="SMART" id="SM00825">
    <property type="entry name" value="PKS_KS"/>
    <property type="match status" value="1"/>
</dbReference>
<dbReference type="InterPro" id="IPR014031">
    <property type="entry name" value="Ketoacyl_synth_C"/>
</dbReference>
<keyword evidence="6" id="KW-0597">Phosphoprotein</keyword>
<evidence type="ECO:0000256" key="2">
    <source>
        <dbReference type="ARBA" id="ARBA00004924"/>
    </source>
</evidence>
<dbReference type="GO" id="GO:0016874">
    <property type="term" value="F:ligase activity"/>
    <property type="evidence" value="ECO:0007669"/>
    <property type="project" value="UniProtKB-KW"/>
</dbReference>
<dbReference type="FunFam" id="3.40.50.12780:FF:000013">
    <property type="entry name" value="Long-chain-fatty-acid--AMP ligase FadD32"/>
    <property type="match status" value="1"/>
</dbReference>
<dbReference type="GO" id="GO:0043041">
    <property type="term" value="P:amino acid activation for nonribosomal peptide biosynthetic process"/>
    <property type="evidence" value="ECO:0007669"/>
    <property type="project" value="TreeGrafter"/>
</dbReference>
<dbReference type="InterPro" id="IPR018201">
    <property type="entry name" value="Ketoacyl_synth_AS"/>
</dbReference>
<dbReference type="InterPro" id="IPR010071">
    <property type="entry name" value="AA_adenyl_dom"/>
</dbReference>
<dbReference type="Gene3D" id="1.10.1200.10">
    <property type="entry name" value="ACP-like"/>
    <property type="match status" value="4"/>
</dbReference>
<dbReference type="EMBL" id="JAUOPU010000030">
    <property type="protein sequence ID" value="MDO6544752.1"/>
    <property type="molecule type" value="Genomic_DNA"/>
</dbReference>
<name>A0AAW7Y898_9GAMM</name>
<evidence type="ECO:0000256" key="1">
    <source>
        <dbReference type="ARBA" id="ARBA00001957"/>
    </source>
</evidence>
<dbReference type="GO" id="GO:0005737">
    <property type="term" value="C:cytoplasm"/>
    <property type="evidence" value="ECO:0007669"/>
    <property type="project" value="TreeGrafter"/>
</dbReference>
<reference evidence="13" key="1">
    <citation type="submission" date="2023-07" db="EMBL/GenBank/DDBJ databases">
        <title>Genome content predicts the carbon catabolic preferences of heterotrophic bacteria.</title>
        <authorList>
            <person name="Gralka M."/>
        </authorList>
    </citation>
    <scope>NUCLEOTIDE SEQUENCE</scope>
    <source>
        <strain evidence="13">G2M05</strain>
    </source>
</reference>
<dbReference type="GO" id="GO:0044550">
    <property type="term" value="P:secondary metabolite biosynthetic process"/>
    <property type="evidence" value="ECO:0007669"/>
    <property type="project" value="TreeGrafter"/>
</dbReference>
<dbReference type="Gene3D" id="3.30.559.30">
    <property type="entry name" value="Nonribosomal peptide synthetase, condensation domain"/>
    <property type="match status" value="2"/>
</dbReference>
<feature type="domain" description="Carrier" evidence="11">
    <location>
        <begin position="3696"/>
        <end position="3771"/>
    </location>
</feature>
<dbReference type="SUPFAM" id="SSF53335">
    <property type="entry name" value="S-adenosyl-L-methionine-dependent methyltransferases"/>
    <property type="match status" value="1"/>
</dbReference>
<dbReference type="CDD" id="cd05931">
    <property type="entry name" value="FAAL"/>
    <property type="match status" value="1"/>
</dbReference>
<evidence type="ECO:0000256" key="10">
    <source>
        <dbReference type="ARBA" id="ARBA00023098"/>
    </source>
</evidence>
<keyword evidence="7" id="KW-0436">Ligase</keyword>
<evidence type="ECO:0000256" key="3">
    <source>
        <dbReference type="ARBA" id="ARBA00005194"/>
    </source>
</evidence>
<dbReference type="GO" id="GO:0004315">
    <property type="term" value="F:3-oxoacyl-[acyl-carrier-protein] synthase activity"/>
    <property type="evidence" value="ECO:0007669"/>
    <property type="project" value="InterPro"/>
</dbReference>
<comment type="cofactor">
    <cofactor evidence="1">
        <name>pantetheine 4'-phosphate</name>
        <dbReference type="ChEBI" id="CHEBI:47942"/>
    </cofactor>
</comment>
<keyword evidence="5" id="KW-0596">Phosphopantetheine</keyword>
<dbReference type="SUPFAM" id="SSF52777">
    <property type="entry name" value="CoA-dependent acyltransferases"/>
    <property type="match status" value="4"/>
</dbReference>
<dbReference type="InterPro" id="IPR036736">
    <property type="entry name" value="ACP-like_sf"/>
</dbReference>
<dbReference type="SMART" id="SM00823">
    <property type="entry name" value="PKS_PP"/>
    <property type="match status" value="3"/>
</dbReference>
<dbReference type="PANTHER" id="PTHR45527:SF10">
    <property type="entry name" value="PYOCHELIN SYNTHASE PCHF"/>
    <property type="match status" value="1"/>
</dbReference>
<dbReference type="FunFam" id="3.40.50.12780:FF:000012">
    <property type="entry name" value="Non-ribosomal peptide synthetase"/>
    <property type="match status" value="2"/>
</dbReference>
<dbReference type="SUPFAM" id="SSF53901">
    <property type="entry name" value="Thiolase-like"/>
    <property type="match status" value="1"/>
</dbReference>
<dbReference type="PROSITE" id="PS00606">
    <property type="entry name" value="KS3_1"/>
    <property type="match status" value="1"/>
</dbReference>
<dbReference type="InterPro" id="IPR020845">
    <property type="entry name" value="AMP-binding_CS"/>
</dbReference>
<evidence type="ECO:0000256" key="7">
    <source>
        <dbReference type="ARBA" id="ARBA00022598"/>
    </source>
</evidence>
<dbReference type="CDD" id="cd00833">
    <property type="entry name" value="PKS"/>
    <property type="match status" value="1"/>
</dbReference>
<dbReference type="PROSITE" id="PS00455">
    <property type="entry name" value="AMP_BINDING"/>
    <property type="match status" value="3"/>
</dbReference>
<proteinExistence type="inferred from homology"/>
<dbReference type="InterPro" id="IPR001242">
    <property type="entry name" value="Condensation_dom"/>
</dbReference>
<dbReference type="SUPFAM" id="SSF47336">
    <property type="entry name" value="ACP-like"/>
    <property type="match status" value="4"/>
</dbReference>
<evidence type="ECO:0000256" key="8">
    <source>
        <dbReference type="ARBA" id="ARBA00022679"/>
    </source>
</evidence>
<dbReference type="InterPro" id="IPR006162">
    <property type="entry name" value="Ppantetheine_attach_site"/>
</dbReference>
<comment type="pathway">
    <text evidence="2">Siderophore biosynthesis.</text>
</comment>
<keyword evidence="8" id="KW-0808">Transferase</keyword>
<dbReference type="InterPro" id="IPR020841">
    <property type="entry name" value="PKS_Beta-ketoAc_synthase_dom"/>
</dbReference>
<keyword evidence="9" id="KW-0276">Fatty acid metabolism</keyword>
<dbReference type="InterPro" id="IPR023213">
    <property type="entry name" value="CAT-like_dom_sf"/>
</dbReference>
<feature type="domain" description="Carrier" evidence="11">
    <location>
        <begin position="2651"/>
        <end position="2725"/>
    </location>
</feature>
<dbReference type="GO" id="GO:0006633">
    <property type="term" value="P:fatty acid biosynthetic process"/>
    <property type="evidence" value="ECO:0007669"/>
    <property type="project" value="InterPro"/>
</dbReference>
<accession>A0AAW7Y898</accession>
<evidence type="ECO:0000256" key="6">
    <source>
        <dbReference type="ARBA" id="ARBA00022553"/>
    </source>
</evidence>
<dbReference type="InterPro" id="IPR000873">
    <property type="entry name" value="AMP-dep_synth/lig_dom"/>
</dbReference>
<dbReference type="PANTHER" id="PTHR45527">
    <property type="entry name" value="NONRIBOSOMAL PEPTIDE SYNTHETASE"/>
    <property type="match status" value="1"/>
</dbReference>
<comment type="pathway">
    <text evidence="3">Lipid metabolism; fatty acid biosynthesis.</text>
</comment>
<dbReference type="FunFam" id="3.30.559.30:FF:000006">
    <property type="entry name" value="Yersiniabactin polyketide/non-ribosomal peptide synthetase"/>
    <property type="match status" value="2"/>
</dbReference>
<dbReference type="PROSITE" id="PS50075">
    <property type="entry name" value="CARRIER"/>
    <property type="match status" value="4"/>
</dbReference>
<dbReference type="InterPro" id="IPR025110">
    <property type="entry name" value="AMP-bd_C"/>
</dbReference>
<dbReference type="SMART" id="SM01294">
    <property type="entry name" value="PKS_PP_betabranch"/>
    <property type="match status" value="1"/>
</dbReference>
<dbReference type="CDD" id="cd12114">
    <property type="entry name" value="A_NRPS_TlmIV_like"/>
    <property type="match status" value="1"/>
</dbReference>
<sequence length="3784" mass="421173">MKGIVSGWVQQRLLHHFKNNTSKIAINDCTGDSHNNYKYEELFHQVNQIAQQIKHLNGERALLLLPGDSSFIFSFLACVMTGITAVPVNLPGVKRLNRVKATLDHIINDCEPNLILALSLTQGEIEKFGWHEDRDVIYIDKLPSSALILSDSEISPPEGPVMLQYSSGSTGRPKAVCNYDDNIYHQYQIMQKVAPDLKQIHTANWLPFYHDLGLFYGLMFPLLSGGSCSFIRPSQFSADPIKWLSIIEQYQATITAAPDFAYKLCVDTIPEAEASRLNLSSLRVAMNAAEPIRVTTINVFSEHFKSSGFEPTMFLPAYGMAEATLFISHKPIDTPVVITSFNEDKLADGLVEELVNGRELVSSGSQFSSWQVEIVDPQTGVICTEGQVGEVWVHGDSVAKGYWNQLSLSQETFKARTSLSGNKFEYLRTGDLAFLWKGELYICGRCKDVIIVSGENHMPNDIETTIEQGVSEVEVGGACFVQDTDSGEIYGICEIHRHTPNDRLLKIANKIKSLVAKNHQLPLSQVALLAKGSLKKTSSGKIRRRLMLDELQSNRLKSLFVSSQSDHLEFATSISDYLRLSLKALIGLENFDEKQGFSDLGLTSLLATQWCAQISAQFGFSISPIQLFAYPNLAAFSQFIEQARQKECPVSDRYKEKVRNQDVAIVAISSRLPKQQSNHWCDYASWLAKGESALQLIDSQLRNFDLPIGDIENIDGFDANFFSISSREACLLDPQQRWLMEASWHLFEQAGWLPSQLSGLPLGIFIGQGSQDYGDLLAKQEDPNLTKSYLVTGTSRSGSSGRIAKYFGTSGPAITLDTACSSSLVAMDMAVQNIQSGRCESAISGGVNLLLSAQVEQALQKAGMLSPKGRCATFSEDADGYARAEGLGLLLLKDYDAALRDGDPILAVIEATGVAQDGESSSLTAPNPLAQQALLRGVLERSGRSINDIDAIEMHGTGTQLGDPIELSAIDGVYQDRIKPLYLTAGKAQFGHLESAAGVAGVIRAVAQMHAQMLFPHPSFNAINLQLEPWIDRYVFSRESCVTPIKRMGVSAFSFTGTLAHAIIRHHPSEHNAYVKALPLIGYFPLSAIHIDSLRQSANNWVTTLQQQGDIAIELLHAWLCKREHLLPIRTCVQYCDVDDLIIQLTKIAQGEVLPTISASSGIEQWCNGHDYNWSMHCEKAKYSVATMLALPLYPFKHEKYWVEVANTNHIINTDVSVSSITLPVDSQQFLVDWTCDALGIEGQDIELSDDLINLGLDSLQMMDLVDEAKKCGVALELARMYENPTLSAWIELWDLPEVNEKEFVQDLIISNEEPLSTEALLTKPFELTSVQQAYWQGRNASQILGGVACQVYLELDSDWVDSDRLQLALGKLNLRHSMLRMRMNLDGLGCITQECAPCIAVYDWRNLDSEIASEKQANLRHQLEAQVLDLENESGFSVTLSHSQSGSRLHFNIDMVIADALSLQILLDDFAQFYVQVDSNEDVVPTLHFPQYLAALRSENQREVDRQYWLEQLPELPAAPQLPLAVRPEDLEQTEFVHREWHLAAEQWAAFQQACRQHRITPSMMLANCYAEILRGWSDNKEFCLNLTIFNRRHTSMDVSDVVADFTTLMLLACKESGQSNILDNASALNRLFMANLDHCDFDAISLLRELSQQRGVQATMPVVFTSNLGNDFLADSCLGEMNYIVSQTPQVWIDCQVMERDGCLVVSWDTVDALFPEDLIEQMFASMGRLISQISMQPQLLQQPVQAFITADERHKRQSLNSSDLISFNPRTLHTQFFEWAEYQPESIAVISNRRSVTYQQLSDESRELALRLQNQGVSAGDCVAVFLPKGSQQVVAVLAVHLLGACYVPLDTEQPIARLQQIIEQARPQCVVVDNDSMRLIETAGEDITWSLVNVDTKANLLISKAQFASVSPQDVAYIIYTSGSTGVPKGVVTSHQAAANTIDDINQRYQLDHRSRTFALSALNFDLSVFDIFGPLSVGGSLVYPEQSERKEAKAWLSIIHEYQVTVWNSVPALFEMLLIAAENDLRQLPKSLSNVLVSGDWVGLDLQPRLLVLDSSIKLTALGGATEAAIWSNAYDVTSVDEHWTSIPYGHALSNQCYRVMDSSGRDCPDWVAGELWIGGEGVALGYFDDPERTAAQFVNHHGNTFYRTGDMGRFWSNGIVEFIGRKDTQIKLNGFRIELGDIEHTAEQFVGVQKAVALLVDKPQKHIQLFVSAHQGSDLEIEKDSDVQLRKSEIAQPVMDSVADFHQLELAIVSHVIRQVLRQAISASGLEQNASMTSSQWLQTLNVTKRYHALFEHWLQLLVETKQWHDSHGCLQQDCAAIDPLSTCRDEIENMPDLSAILTALESRVDWYVDLLKGNTSELELLDDPILTPEALVFSQPEFAQLEQYLVETIAGLSHQLARPVKVVELNGRAGRLASQLLNQCDATQVEYCVVEQAKSVLDQAKFRLSGYGEHARACGLDDVLKHDADLVISNNALHRFSNVVEGVDKLSTLLAPSGHFIVLEAQALSPLALLTVTLMQPEALTQNSEQSPYNDLRKGNNSPLLTMPQWQECISASQLKLNPVSAINDKGMLVITGRQIDTVVMTDISMLSSWLSLQLPSYMLPQYISFCSSMPLTSNGKIDRNHLRLSAVDVSAVVQSDKHDCITDNEKCVARIWQQVLGVAPSRDDNFFLLGGDSLHATRIVAALEEKGGSGVKLADVFSRPVLSDFARYIALGAQEPSSCVALMHDESARYQPFPLTDVQQAYIIGRKEGFVMGGVGTHFYSEFAVEDLDGIRLEHALMRLIERHDTLRIVFDEQGQQTCLASAPYCPLDVVSCAEEQWEAVAQEQREALSQKVLDPSVWPLFHLTFIESPSGNKRLCIGLDNVILDGLSMRIFFAELGILYRDLDAKLPELGVTFRDYQQQVYSQGEVESQKIAQDYWIARLPNLPDAPRLPLITEPNQLDKPRFVRWQSSVPKETWQRLTEKARQHAITPSCLLLNCYAQVLAKWSESSSHCINVTLFDRKPVHKNIQHIMGDFTSLLLLETTQSAGESWLESAERLQQQLWQDLEHTDVSAVWVMRELSKLKELSDLSMPVVFTSALGADTSLDESSELGISRSIWGVSQTPQVWIDHQVFEQDGILHFNWDVVEALFPEGLVDTMFSAYCELLTQLSQHDWLEPCPICLPEDQQKVRAAINNTKVAQPSRTMHMSVYEQMQATPNAVALIASGKHYSYHQLHQKVSQAAYQLKQSGVENGDCVGVMLPRSVEQVVSVLAIQWIGAAYVPLAIDWPRNRVESVLQQAGIKLLLCGADQQLTYGCKLLNVETFRDSNDALFEPLHSDLDELAYVIFTSGSTGVPKGVEITHGSAMNTIDAVNRQHCINAEDSVLALSALYFDLSVYDIFGLLSVGGKVVLINEEQNRDVNVWLDLVQSHGITLWNTVPALLEMALIGDEAQSSQAALASLRCVMLSGDWINLELPERLQLCNVSAKFVAMGGATEASIWSNYCVIDQVKEGWRSIPYGYPLPNQVFRVVSDTNGDCPDWVAGELWIGGDGVAKGYIGNSDLTQQQFCEHSGRRWYRTGDMGRYWPDGTLEFLGRRDHQVKVAGLRIELGEIVRALKACHPIQDAIVMIEHHSTRPKIQAYLLSTAAIELTDIQQQLLNILPSYSMPDGYAVLREWPLTNNGKVDRNTLKTFELSNVSESEFVAPTTDEELVLTQVMQQVLGIDTPIGINDNFFALGGDSFVAIQLATRLQQHGMSLPLHAVFNLQTISRIALALKTSKEEINEVDFEEGSL</sequence>
<dbReference type="NCBIfam" id="TIGR01733">
    <property type="entry name" value="AA-adenyl-dom"/>
    <property type="match status" value="2"/>
</dbReference>
<feature type="domain" description="Carrier" evidence="11">
    <location>
        <begin position="569"/>
        <end position="644"/>
    </location>
</feature>
<evidence type="ECO:0000256" key="4">
    <source>
        <dbReference type="ARBA" id="ARBA00006432"/>
    </source>
</evidence>
<dbReference type="InterPro" id="IPR042099">
    <property type="entry name" value="ANL_N_sf"/>
</dbReference>